<comment type="caution">
    <text evidence="4">The sequence shown here is derived from an EMBL/GenBank/DDBJ whole genome shotgun (WGS) entry which is preliminary data.</text>
</comment>
<dbReference type="OrthoDB" id="10582760at2759"/>
<dbReference type="PROSITE" id="PS50848">
    <property type="entry name" value="START"/>
    <property type="match status" value="1"/>
</dbReference>
<keyword evidence="1" id="KW-0175">Coiled coil</keyword>
<evidence type="ECO:0000313" key="5">
    <source>
        <dbReference type="Proteomes" id="UP001165085"/>
    </source>
</evidence>
<feature type="compositionally biased region" description="Pro residues" evidence="2">
    <location>
        <begin position="305"/>
        <end position="327"/>
    </location>
</feature>
<evidence type="ECO:0000259" key="3">
    <source>
        <dbReference type="PROSITE" id="PS50848"/>
    </source>
</evidence>
<evidence type="ECO:0000313" key="4">
    <source>
        <dbReference type="EMBL" id="GMH82634.1"/>
    </source>
</evidence>
<feature type="compositionally biased region" description="Low complexity" evidence="2">
    <location>
        <begin position="443"/>
        <end position="457"/>
    </location>
</feature>
<dbReference type="SUPFAM" id="SSF55961">
    <property type="entry name" value="Bet v1-like"/>
    <property type="match status" value="1"/>
</dbReference>
<feature type="coiled-coil region" evidence="1">
    <location>
        <begin position="268"/>
        <end position="295"/>
    </location>
</feature>
<evidence type="ECO:0000256" key="1">
    <source>
        <dbReference type="SAM" id="Coils"/>
    </source>
</evidence>
<feature type="region of interest" description="Disordered" evidence="2">
    <location>
        <begin position="443"/>
        <end position="462"/>
    </location>
</feature>
<dbReference type="EMBL" id="BRXY01000270">
    <property type="protein sequence ID" value="GMH82634.1"/>
    <property type="molecule type" value="Genomic_DNA"/>
</dbReference>
<organism evidence="4 5">
    <name type="scientific">Triparma strigata</name>
    <dbReference type="NCBI Taxonomy" id="1606541"/>
    <lineage>
        <taxon>Eukaryota</taxon>
        <taxon>Sar</taxon>
        <taxon>Stramenopiles</taxon>
        <taxon>Ochrophyta</taxon>
        <taxon>Bolidophyceae</taxon>
        <taxon>Parmales</taxon>
        <taxon>Triparmaceae</taxon>
        <taxon>Triparma</taxon>
    </lineage>
</organism>
<accession>A0A9W7B2E1</accession>
<name>A0A9W7B2E1_9STRA</name>
<protein>
    <recommendedName>
        <fullName evidence="3">START domain-containing protein</fullName>
    </recommendedName>
</protein>
<dbReference type="InterPro" id="IPR023393">
    <property type="entry name" value="START-like_dom_sf"/>
</dbReference>
<dbReference type="Gene3D" id="3.30.530.20">
    <property type="match status" value="1"/>
</dbReference>
<feature type="compositionally biased region" description="Low complexity" evidence="2">
    <location>
        <begin position="328"/>
        <end position="350"/>
    </location>
</feature>
<reference evidence="5" key="1">
    <citation type="journal article" date="2023" name="Commun. Biol.">
        <title>Genome analysis of Parmales, the sister group of diatoms, reveals the evolutionary specialization of diatoms from phago-mixotrophs to photoautotrophs.</title>
        <authorList>
            <person name="Ban H."/>
            <person name="Sato S."/>
            <person name="Yoshikawa S."/>
            <person name="Yamada K."/>
            <person name="Nakamura Y."/>
            <person name="Ichinomiya M."/>
            <person name="Sato N."/>
            <person name="Blanc-Mathieu R."/>
            <person name="Endo H."/>
            <person name="Kuwata A."/>
            <person name="Ogata H."/>
        </authorList>
    </citation>
    <scope>NUCLEOTIDE SEQUENCE [LARGE SCALE GENOMIC DNA]</scope>
    <source>
        <strain evidence="5">NIES 3701</strain>
    </source>
</reference>
<dbReference type="GO" id="GO:0008289">
    <property type="term" value="F:lipid binding"/>
    <property type="evidence" value="ECO:0007669"/>
    <property type="project" value="InterPro"/>
</dbReference>
<feature type="region of interest" description="Disordered" evidence="2">
    <location>
        <begin position="305"/>
        <end position="357"/>
    </location>
</feature>
<dbReference type="Proteomes" id="UP001165085">
    <property type="component" value="Unassembled WGS sequence"/>
</dbReference>
<feature type="domain" description="START" evidence="3">
    <location>
        <begin position="613"/>
        <end position="763"/>
    </location>
</feature>
<gene>
    <name evidence="4" type="ORF">TrST_g12521</name>
</gene>
<keyword evidence="5" id="KW-1185">Reference proteome</keyword>
<proteinExistence type="predicted"/>
<sequence length="776" mass="84620">MQWEWDTSVDKSTVVRLCLNCNPACVNFNSSVNPHRHATGGMCGACNQKWNRLPPRERWKVRHCTSRCRCIKCFPVALPESVDVEQLFTKVRRKTAVGCVNCESMCPNKGLPAIAKKHATSGMCGSCTQRWNRHANSRWPVLICTSKCRCDRCRSTPMLEEEKVATLHTSLFDPRMLSAAASRVGGIGVVNLAPPPSLKPEEQHAVPWHQQHMQALQAQHAKMLSDQAKAAAIPGLGYPLYPNPYTTAATLATQQAQQAQQQQVALLAVQQQQQAQQAQQQLQQQLQQQQQQQHHHHANLALIPIPEPLPTISPSSPPPPALMPGAPPATSTATATTTTTTTTTSSSTTSGPEDNKEATLSLSFRATLYANQIMEQLVAHQNSQREQLVASQEQEKATILAHLASNQSYPSAKYLNLENDALPYIVVGADAPVAAPVAATAPSSITAPSSTTATGTPIPQPQVKCEEPKPLSNVDWPLINELTEGSKAGVLFGATEATLIFAAVNAATNSVAPLLGTAWVFGVSIERTGAKTRPSNKKAKLSADVPSVPSSGTISIPRCFTGNVYSQSEVQASAVQLFKTLFDICSNEAYHFDYARQCPKFSQYGFKTCSSSDSSVKVSIWTPNLEGFDPDNMRTPELLARYIVSKVFLGPEFEEVNIDVFEKQQNSRVVRQTVRPHFPYLVSDREFMRFQAWTKVGKNSYFIVAQSVDFEARSSENGEGTVRAEADLEGYFIRPGTDGTGVLCDLVRRCDLKGRAPTGLVQTMFGSSGKAETIGR</sequence>
<dbReference type="Pfam" id="PF01852">
    <property type="entry name" value="START"/>
    <property type="match status" value="1"/>
</dbReference>
<dbReference type="AlphaFoldDB" id="A0A9W7B2E1"/>
<dbReference type="InterPro" id="IPR002913">
    <property type="entry name" value="START_lipid-bd_dom"/>
</dbReference>
<evidence type="ECO:0000256" key="2">
    <source>
        <dbReference type="SAM" id="MobiDB-lite"/>
    </source>
</evidence>